<keyword evidence="2" id="KW-1133">Transmembrane helix</keyword>
<keyword evidence="2" id="KW-0812">Transmembrane</keyword>
<accession>A0A151AFU9</accession>
<evidence type="ECO:0008006" key="5">
    <source>
        <dbReference type="Google" id="ProtNLM"/>
    </source>
</evidence>
<dbReference type="AlphaFoldDB" id="A0A151AFU9"/>
<dbReference type="Proteomes" id="UP000075321">
    <property type="component" value="Unassembled WGS sequence"/>
</dbReference>
<keyword evidence="4" id="KW-1185">Reference proteome</keyword>
<feature type="region of interest" description="Disordered" evidence="1">
    <location>
        <begin position="106"/>
        <end position="125"/>
    </location>
</feature>
<evidence type="ECO:0000313" key="3">
    <source>
        <dbReference type="EMBL" id="KYH26548.1"/>
    </source>
</evidence>
<reference evidence="3 4" key="1">
    <citation type="submission" date="2016-02" db="EMBL/GenBank/DDBJ databases">
        <title>Genome sequence of Halalkalicoccus paucihalophilus DSM 24557.</title>
        <authorList>
            <person name="Poehlein A."/>
            <person name="Daniel R."/>
        </authorList>
    </citation>
    <scope>NUCLEOTIDE SEQUENCE [LARGE SCALE GENOMIC DNA]</scope>
    <source>
        <strain evidence="3 4">DSM 24557</strain>
    </source>
</reference>
<feature type="transmembrane region" description="Helical" evidence="2">
    <location>
        <begin position="55"/>
        <end position="78"/>
    </location>
</feature>
<comment type="caution">
    <text evidence="3">The sequence shown here is derived from an EMBL/GenBank/DDBJ whole genome shotgun (WGS) entry which is preliminary data.</text>
</comment>
<dbReference type="InterPro" id="IPR036259">
    <property type="entry name" value="MFS_trans_sf"/>
</dbReference>
<name>A0A151AFU9_9EURY</name>
<organism evidence="3 4">
    <name type="scientific">Halalkalicoccus paucihalophilus</name>
    <dbReference type="NCBI Taxonomy" id="1008153"/>
    <lineage>
        <taxon>Archaea</taxon>
        <taxon>Methanobacteriati</taxon>
        <taxon>Methanobacteriota</taxon>
        <taxon>Stenosarchaea group</taxon>
        <taxon>Halobacteria</taxon>
        <taxon>Halobacteriales</taxon>
        <taxon>Halococcaceae</taxon>
        <taxon>Halalkalicoccus</taxon>
    </lineage>
</organism>
<feature type="transmembrane region" description="Helical" evidence="2">
    <location>
        <begin position="7"/>
        <end position="35"/>
    </location>
</feature>
<gene>
    <name evidence="3" type="ORF">HAPAU_16470</name>
</gene>
<evidence type="ECO:0000313" key="4">
    <source>
        <dbReference type="Proteomes" id="UP000075321"/>
    </source>
</evidence>
<keyword evidence="2" id="KW-0472">Membrane</keyword>
<evidence type="ECO:0000256" key="1">
    <source>
        <dbReference type="SAM" id="MobiDB-lite"/>
    </source>
</evidence>
<feature type="region of interest" description="Disordered" evidence="1">
    <location>
        <begin position="158"/>
        <end position="178"/>
    </location>
</feature>
<proteinExistence type="predicted"/>
<dbReference type="EMBL" id="LTAZ01000004">
    <property type="protein sequence ID" value="KYH26548.1"/>
    <property type="molecule type" value="Genomic_DNA"/>
</dbReference>
<protein>
    <recommendedName>
        <fullName evidence="5">SHOCT domain-containing protein</fullName>
    </recommendedName>
</protein>
<dbReference type="PATRIC" id="fig|1008153.3.peg.1671"/>
<dbReference type="OrthoDB" id="178074at2157"/>
<evidence type="ECO:0000256" key="2">
    <source>
        <dbReference type="SAM" id="Phobius"/>
    </source>
</evidence>
<dbReference type="SUPFAM" id="SSF103473">
    <property type="entry name" value="MFS general substrate transporter"/>
    <property type="match status" value="1"/>
</dbReference>
<sequence length="178" mass="19613">MGWLSKLGLGISLMVLLVSSSLLAVVLGYVGLVVYSAMMTGTPIVGLLIDMTIPYLPVVAVLLTLVVLSGTWFSWSLVRPASVPKHERLASVASRAEREVPLLGSLGLSDSLAPPEPTPEERAERTLAELKRQYVDGEIDEREFERRVDRLVSNDSLEEARADRERRAVLNDGERDRT</sequence>